<keyword evidence="1" id="KW-0732">Signal</keyword>
<evidence type="ECO:0000313" key="3">
    <source>
        <dbReference type="Proteomes" id="UP000006365"/>
    </source>
</evidence>
<feature type="signal peptide" evidence="1">
    <location>
        <begin position="1"/>
        <end position="25"/>
    </location>
</feature>
<evidence type="ECO:0000256" key="1">
    <source>
        <dbReference type="SAM" id="SignalP"/>
    </source>
</evidence>
<dbReference type="EMBL" id="CP002364">
    <property type="protein sequence ID" value="ADW18145.1"/>
    <property type="molecule type" value="Genomic_DNA"/>
</dbReference>
<feature type="chain" id="PRO_5031293700" evidence="1">
    <location>
        <begin position="26"/>
        <end position="172"/>
    </location>
</feature>
<accession>A0A7U3YMM1</accession>
<dbReference type="KEGG" id="dpr:Despr_1997"/>
<proteinExistence type="predicted"/>
<dbReference type="Pfam" id="PF09626">
    <property type="entry name" value="DHC"/>
    <property type="match status" value="1"/>
</dbReference>
<protein>
    <submittedName>
        <fullName evidence="2">Dihem cytochrome c</fullName>
    </submittedName>
</protein>
<keyword evidence="3" id="KW-1185">Reference proteome</keyword>
<dbReference type="RefSeq" id="WP_015724685.1">
    <property type="nucleotide sequence ID" value="NC_014972.1"/>
</dbReference>
<sequence>MKKHNTVNMLLTSYLLFLFPCCVVASEHKQNETRHFDPVTNGIFKQTCGACHFAYQPGLLPSGSWEKILSNLPSHFGEEITLEEKSKNLINEYVRANSAEYSSAKRAKKILKSLAGQTPLRITEIPYIREKHRELDANIFSKPSIGSRSNCIACHSAAEQGNYDDDFVKIPN</sequence>
<dbReference type="Proteomes" id="UP000006365">
    <property type="component" value="Chromosome"/>
</dbReference>
<evidence type="ECO:0000313" key="2">
    <source>
        <dbReference type="EMBL" id="ADW18145.1"/>
    </source>
</evidence>
<dbReference type="InterPro" id="IPR018588">
    <property type="entry name" value="Dihaem_cytochrome-c"/>
</dbReference>
<dbReference type="AlphaFoldDB" id="A0A7U3YMM1"/>
<gene>
    <name evidence="2" type="ordered locus">Despr_1997</name>
</gene>
<organism evidence="2 3">
    <name type="scientific">Desulfobulbus propionicus (strain ATCC 33891 / DSM 2032 / VKM B-1956 / 1pr3)</name>
    <dbReference type="NCBI Taxonomy" id="577650"/>
    <lineage>
        <taxon>Bacteria</taxon>
        <taxon>Pseudomonadati</taxon>
        <taxon>Thermodesulfobacteriota</taxon>
        <taxon>Desulfobulbia</taxon>
        <taxon>Desulfobulbales</taxon>
        <taxon>Desulfobulbaceae</taxon>
        <taxon>Desulfobulbus</taxon>
    </lineage>
</organism>
<reference evidence="2 3" key="1">
    <citation type="journal article" date="2011" name="Stand. Genomic Sci.">
        <title>Complete genome sequence of Desulfobulbus propionicus type strain (1pr3).</title>
        <authorList>
            <person name="Pagani I."/>
            <person name="Lapidus A."/>
            <person name="Nolan M."/>
            <person name="Lucas S."/>
            <person name="Hammon N."/>
            <person name="Deshpande S."/>
            <person name="Cheng J.F."/>
            <person name="Chertkov O."/>
            <person name="Davenport K."/>
            <person name="Tapia R."/>
            <person name="Han C."/>
            <person name="Goodwin L."/>
            <person name="Pitluck S."/>
            <person name="Liolios K."/>
            <person name="Mavromatis K."/>
            <person name="Ivanova N."/>
            <person name="Mikhailova N."/>
            <person name="Pati A."/>
            <person name="Chen A."/>
            <person name="Palaniappan K."/>
            <person name="Land M."/>
            <person name="Hauser L."/>
            <person name="Chang Y.J."/>
            <person name="Jeffries C.D."/>
            <person name="Detter J.C."/>
            <person name="Brambilla E."/>
            <person name="Kannan K.P."/>
            <person name="Djao O.D."/>
            <person name="Rohde M."/>
            <person name="Pukall R."/>
            <person name="Spring S."/>
            <person name="Goker M."/>
            <person name="Sikorski J."/>
            <person name="Woyke T."/>
            <person name="Bristow J."/>
            <person name="Eisen J.A."/>
            <person name="Markowitz V."/>
            <person name="Hugenholtz P."/>
            <person name="Kyrpides N.C."/>
            <person name="Klenk H.P."/>
        </authorList>
    </citation>
    <scope>NUCLEOTIDE SEQUENCE [LARGE SCALE GENOMIC DNA]</scope>
    <source>
        <strain evidence="3">ATCC 33891 / DSM 2032 / 1pr3</strain>
    </source>
</reference>
<name>A0A7U3YMM1_DESPD</name>